<evidence type="ECO:0000313" key="9">
    <source>
        <dbReference type="EMBL" id="WWC65598.1"/>
    </source>
</evidence>
<dbReference type="OrthoDB" id="446890at2759"/>
<reference evidence="8" key="1">
    <citation type="submission" date="2013-07" db="EMBL/GenBank/DDBJ databases">
        <title>The Genome Sequence of Cryptococcus dejecticola CBS10117.</title>
        <authorList>
            <consortium name="The Broad Institute Genome Sequencing Platform"/>
            <person name="Cuomo C."/>
            <person name="Litvintseva A."/>
            <person name="Chen Y."/>
            <person name="Heitman J."/>
            <person name="Sun S."/>
            <person name="Springer D."/>
            <person name="Dromer F."/>
            <person name="Young S.K."/>
            <person name="Zeng Q."/>
            <person name="Gargeya S."/>
            <person name="Fitzgerald M."/>
            <person name="Abouelleil A."/>
            <person name="Alvarado L."/>
            <person name="Berlin A.M."/>
            <person name="Chapman S.B."/>
            <person name="Dewar J."/>
            <person name="Goldberg J."/>
            <person name="Griggs A."/>
            <person name="Gujja S."/>
            <person name="Hansen M."/>
            <person name="Howarth C."/>
            <person name="Imamovic A."/>
            <person name="Larimer J."/>
            <person name="McCowan C."/>
            <person name="Murphy C."/>
            <person name="Pearson M."/>
            <person name="Priest M."/>
            <person name="Roberts A."/>
            <person name="Saif S."/>
            <person name="Shea T."/>
            <person name="Sykes S."/>
            <person name="Wortman J."/>
            <person name="Nusbaum C."/>
            <person name="Birren B."/>
        </authorList>
    </citation>
    <scope>NUCLEOTIDE SEQUENCE [LARGE SCALE GENOMIC DNA]</scope>
    <source>
        <strain evidence="8">CBS 10117</strain>
    </source>
</reference>
<dbReference type="STRING" id="1296121.A0A1A5ZY02"/>
<dbReference type="CDD" id="cd00340">
    <property type="entry name" value="GSH_Peroxidase"/>
    <property type="match status" value="1"/>
</dbReference>
<evidence type="ECO:0000256" key="6">
    <source>
        <dbReference type="PIRSR" id="PIRSR000303-1"/>
    </source>
</evidence>
<dbReference type="AlphaFoldDB" id="A0A1A5ZY02"/>
<dbReference type="PANTHER" id="PTHR11592:SF78">
    <property type="entry name" value="GLUTATHIONE PEROXIDASE"/>
    <property type="match status" value="1"/>
</dbReference>
<dbReference type="InterPro" id="IPR029759">
    <property type="entry name" value="GPX_AS"/>
</dbReference>
<dbReference type="EMBL" id="CP144540">
    <property type="protein sequence ID" value="WWC65598.1"/>
    <property type="molecule type" value="Genomic_DNA"/>
</dbReference>
<keyword evidence="10" id="KW-1185">Reference proteome</keyword>
<evidence type="ECO:0000256" key="2">
    <source>
        <dbReference type="ARBA" id="ARBA00022559"/>
    </source>
</evidence>
<comment type="similarity">
    <text evidence="1 7">Belongs to the glutathione peroxidase family.</text>
</comment>
<evidence type="ECO:0000256" key="1">
    <source>
        <dbReference type="ARBA" id="ARBA00006926"/>
    </source>
</evidence>
<keyword evidence="2 7" id="KW-0575">Peroxidase</keyword>
<gene>
    <name evidence="8" type="ORF">I303_07456</name>
    <name evidence="9" type="ORF">I303_108218</name>
</gene>
<dbReference type="SUPFAM" id="SSF52833">
    <property type="entry name" value="Thioredoxin-like"/>
    <property type="match status" value="1"/>
</dbReference>
<dbReference type="KEGG" id="kdj:28971155"/>
<evidence type="ECO:0000313" key="8">
    <source>
        <dbReference type="EMBL" id="OBR82692.1"/>
    </source>
</evidence>
<dbReference type="InterPro" id="IPR000889">
    <property type="entry name" value="Glutathione_peroxidase"/>
</dbReference>
<sequence>MSFLSKLGYETIPAEIAKKSFYDLKAVLPGSKGELDFSTFRGKPVLIVNTASKCGFTYQYTGLEELHKTYHDQGLQVLGFPSNEFGNQEPGNDEDISSFCTLNHGVTFPLMKKSEVNGKNMNEVFAWLKAQKGAGVGGVAGTTSIKWNFTKFLIDKEGHVVGRYGSSTKPEALKKEIEKVL</sequence>
<dbReference type="InterPro" id="IPR036249">
    <property type="entry name" value="Thioredoxin-like_sf"/>
</dbReference>
<dbReference type="PANTHER" id="PTHR11592">
    <property type="entry name" value="GLUTATHIONE PEROXIDASE"/>
    <property type="match status" value="1"/>
</dbReference>
<dbReference type="EMBL" id="KI894035">
    <property type="protein sequence ID" value="OBR82692.1"/>
    <property type="molecule type" value="Genomic_DNA"/>
</dbReference>
<evidence type="ECO:0000256" key="4">
    <source>
        <dbReference type="ARBA" id="ARBA00023002"/>
    </source>
</evidence>
<dbReference type="GO" id="GO:0140824">
    <property type="term" value="F:thioredoxin-dependent peroxiredoxin activity"/>
    <property type="evidence" value="ECO:0007669"/>
    <property type="project" value="UniProtKB-EC"/>
</dbReference>
<dbReference type="PROSITE" id="PS00460">
    <property type="entry name" value="GLUTATHIONE_PEROXID_1"/>
    <property type="match status" value="1"/>
</dbReference>
<keyword evidence="3" id="KW-0049">Antioxidant</keyword>
<evidence type="ECO:0000313" key="10">
    <source>
        <dbReference type="Proteomes" id="UP000078595"/>
    </source>
</evidence>
<name>A0A1A5ZY02_9TREE</name>
<comment type="catalytic activity">
    <reaction evidence="5">
        <text>a hydroperoxide + [thioredoxin]-dithiol = an alcohol + [thioredoxin]-disulfide + H2O</text>
        <dbReference type="Rhea" id="RHEA:62620"/>
        <dbReference type="Rhea" id="RHEA-COMP:10698"/>
        <dbReference type="Rhea" id="RHEA-COMP:10700"/>
        <dbReference type="ChEBI" id="CHEBI:15377"/>
        <dbReference type="ChEBI" id="CHEBI:29950"/>
        <dbReference type="ChEBI" id="CHEBI:30879"/>
        <dbReference type="ChEBI" id="CHEBI:35924"/>
        <dbReference type="ChEBI" id="CHEBI:50058"/>
        <dbReference type="EC" id="1.11.1.24"/>
    </reaction>
</comment>
<proteinExistence type="inferred from homology"/>
<dbReference type="VEuPathDB" id="FungiDB:I303_07456"/>
<evidence type="ECO:0000256" key="7">
    <source>
        <dbReference type="RuleBase" id="RU000499"/>
    </source>
</evidence>
<dbReference type="PROSITE" id="PS51355">
    <property type="entry name" value="GLUTATHIONE_PEROXID_3"/>
    <property type="match status" value="1"/>
</dbReference>
<dbReference type="Gene3D" id="3.40.30.10">
    <property type="entry name" value="Glutaredoxin"/>
    <property type="match status" value="1"/>
</dbReference>
<keyword evidence="4 7" id="KW-0560">Oxidoreductase</keyword>
<dbReference type="PRINTS" id="PR01011">
    <property type="entry name" value="GLUTPROXDASE"/>
</dbReference>
<dbReference type="Proteomes" id="UP000078595">
    <property type="component" value="Chromosome 11"/>
</dbReference>
<protein>
    <recommendedName>
        <fullName evidence="7">Glutathione peroxidase</fullName>
    </recommendedName>
</protein>
<organism evidence="8">
    <name type="scientific">Kwoniella dejecticola CBS 10117</name>
    <dbReference type="NCBI Taxonomy" id="1296121"/>
    <lineage>
        <taxon>Eukaryota</taxon>
        <taxon>Fungi</taxon>
        <taxon>Dikarya</taxon>
        <taxon>Basidiomycota</taxon>
        <taxon>Agaricomycotina</taxon>
        <taxon>Tremellomycetes</taxon>
        <taxon>Tremellales</taxon>
        <taxon>Cryptococcaceae</taxon>
        <taxon>Kwoniella</taxon>
    </lineage>
</organism>
<accession>A0A1A5ZY02</accession>
<feature type="active site" evidence="6">
    <location>
        <position position="54"/>
    </location>
</feature>
<evidence type="ECO:0000256" key="5">
    <source>
        <dbReference type="ARBA" id="ARBA00049091"/>
    </source>
</evidence>
<dbReference type="GO" id="GO:0034599">
    <property type="term" value="P:cellular response to oxidative stress"/>
    <property type="evidence" value="ECO:0007669"/>
    <property type="project" value="TreeGrafter"/>
</dbReference>
<dbReference type="GeneID" id="28971155"/>
<dbReference type="RefSeq" id="XP_018260534.1">
    <property type="nucleotide sequence ID" value="XM_018410724.1"/>
</dbReference>
<dbReference type="Pfam" id="PF00255">
    <property type="entry name" value="GSHPx"/>
    <property type="match status" value="1"/>
</dbReference>
<reference evidence="9" key="2">
    <citation type="submission" date="2013-07" db="EMBL/GenBank/DDBJ databases">
        <authorList>
            <consortium name="The Broad Institute Genome Sequencing Platform"/>
            <person name="Cuomo C."/>
            <person name="Litvintseva A."/>
            <person name="Chen Y."/>
            <person name="Heitman J."/>
            <person name="Sun S."/>
            <person name="Springer D."/>
            <person name="Dromer F."/>
            <person name="Young S.K."/>
            <person name="Zeng Q."/>
            <person name="Gargeya S."/>
            <person name="Fitzgerald M."/>
            <person name="Abouelleil A."/>
            <person name="Alvarado L."/>
            <person name="Berlin A.M."/>
            <person name="Chapman S.B."/>
            <person name="Dewar J."/>
            <person name="Goldberg J."/>
            <person name="Griggs A."/>
            <person name="Gujja S."/>
            <person name="Hansen M."/>
            <person name="Howarth C."/>
            <person name="Imamovic A."/>
            <person name="Larimer J."/>
            <person name="McCowan C."/>
            <person name="Murphy C."/>
            <person name="Pearson M."/>
            <person name="Priest M."/>
            <person name="Roberts A."/>
            <person name="Saif S."/>
            <person name="Shea T."/>
            <person name="Sykes S."/>
            <person name="Wortman J."/>
            <person name="Nusbaum C."/>
            <person name="Birren B."/>
        </authorList>
    </citation>
    <scope>NUCLEOTIDE SEQUENCE</scope>
    <source>
        <strain evidence="9">CBS 10117</strain>
    </source>
</reference>
<dbReference type="PIRSF" id="PIRSF000303">
    <property type="entry name" value="Glutathion_perox"/>
    <property type="match status" value="1"/>
</dbReference>
<reference evidence="9" key="3">
    <citation type="submission" date="2024-02" db="EMBL/GenBank/DDBJ databases">
        <title>Comparative genomics of Cryptococcus and Kwoniella reveals pathogenesis evolution and contrasting modes of karyotype evolution via chromosome fusion or intercentromeric recombination.</title>
        <authorList>
            <person name="Coelho M.A."/>
            <person name="David-Palma M."/>
            <person name="Shea T."/>
            <person name="Bowers K."/>
            <person name="McGinley-Smith S."/>
            <person name="Mohammad A.W."/>
            <person name="Gnirke A."/>
            <person name="Yurkov A.M."/>
            <person name="Nowrousian M."/>
            <person name="Sun S."/>
            <person name="Cuomo C.A."/>
            <person name="Heitman J."/>
        </authorList>
    </citation>
    <scope>NUCLEOTIDE SEQUENCE</scope>
    <source>
        <strain evidence="9">CBS 10117</strain>
    </source>
</reference>
<dbReference type="FunFam" id="3.40.30.10:FF:000010">
    <property type="entry name" value="Glutathione peroxidase"/>
    <property type="match status" value="1"/>
</dbReference>
<evidence type="ECO:0000256" key="3">
    <source>
        <dbReference type="ARBA" id="ARBA00022862"/>
    </source>
</evidence>